<dbReference type="AlphaFoldDB" id="A0A9D4DW49"/>
<sequence length="933" mass="104535">MIIKAVCLLAPLVLLIQAQNGTDSYPGNNQVCLIVPPEVEQCYRNFHGKQLGEKAAQVNCLQKLLWNVTPDNSLTRSELTYFHSLLGNQASAMAAGGPGGSLIGLPPSGRRERKEYRLLSVPERQRFHAALNKLYEDGAIAAFARLYARASESHLGGASFLPWNRVMLVMFEEALRRHDPSVSLPYWDVTIDQDMDNPVNSVLWTPEYFGAGTGEVMDGPAAGWVTSQGNLERNYGRQGRLISKEVIPNILQRCNLRDISQPFARRRNDLEYHHGGPHTWVGGDMAHPATAAFDPVFYMHHAFVDYIWEVFRRRQSRRCGVDPSQDYPEVPLGNSHAAESPMVGFEWFKNSDGLQNDWIDNWYNYESPPSCPNCCDGCSFPPPITCDRRRDVCVARSRRNFVFGPRSESTRIKDIIAQAQLDPREIETLTFQPTPRNRGQEFPAPPSDSRTLQTAIADAYESVRRSSEQGRSNDRSPSDTRDQRAQATSRDTTGAIDPRDRRAPSDPRDSGAPIESRDFRAPIDPRDSRAPIDPRDSRSHFDPRESRAPIDPRDSRAPIDPRDSSAPIDPRDSRSPIDPRDSRAPIDPRDSRAPIDPRDSRAPIDPRDSRSPIDPRDPRASFDIRGPRAPIDSRGPRASIDTRDPRASIAARDPRPLIDPRNPRAPMGPRDPRATIDPRDPRALIDTRDPRASFDPRDQRDLIGTRDPRAPIGSGDTRASIDSRDPIASIDSRDPRSSFVARDHRATIDPRDPRAPIDSRGPRANIDPRDSRVPIDPRDTRVPIDSRDLRGTMDTRDPRASIDSRDIRGPIDPRDPLGPVDQATDTMGIRSSSSRNTMNPVFDSRGSRLDSDSRVSVNHSPTLSSPSEVFFDPAPDRITDPIERLRDPRAFSTRNSHAERSASREHSEGLRDPTFNPRLEGPPVRLSPDAVRL</sequence>
<dbReference type="PANTHER" id="PTHR11474:SF126">
    <property type="entry name" value="TYROSINASE-LIKE PROTEIN TYR-1-RELATED"/>
    <property type="match status" value="1"/>
</dbReference>
<feature type="chain" id="PRO_5039501014" description="Tyrosinase copper-binding domain-containing protein" evidence="4">
    <location>
        <begin position="19"/>
        <end position="933"/>
    </location>
</feature>
<feature type="compositionally biased region" description="Polar residues" evidence="3">
    <location>
        <begin position="857"/>
        <end position="867"/>
    </location>
</feature>
<dbReference type="InterPro" id="IPR050316">
    <property type="entry name" value="Tyrosinase/Hemocyanin"/>
</dbReference>
<evidence type="ECO:0000256" key="3">
    <source>
        <dbReference type="SAM" id="MobiDB-lite"/>
    </source>
</evidence>
<dbReference type="Pfam" id="PF00264">
    <property type="entry name" value="Tyrosinase"/>
    <property type="match status" value="1"/>
</dbReference>
<comment type="caution">
    <text evidence="6">The sequence shown here is derived from an EMBL/GenBank/DDBJ whole genome shotgun (WGS) entry which is preliminary data.</text>
</comment>
<evidence type="ECO:0000259" key="5">
    <source>
        <dbReference type="PROSITE" id="PS00498"/>
    </source>
</evidence>
<name>A0A9D4DW49_DREPO</name>
<feature type="compositionally biased region" description="Basic and acidic residues" evidence="3">
    <location>
        <begin position="497"/>
        <end position="626"/>
    </location>
</feature>
<keyword evidence="7" id="KW-1185">Reference proteome</keyword>
<feature type="signal peptide" evidence="4">
    <location>
        <begin position="1"/>
        <end position="18"/>
    </location>
</feature>
<evidence type="ECO:0000313" key="6">
    <source>
        <dbReference type="EMBL" id="KAH3768706.1"/>
    </source>
</evidence>
<proteinExistence type="predicted"/>
<feature type="domain" description="Tyrosinase copper-binding" evidence="5">
    <location>
        <begin position="294"/>
        <end position="305"/>
    </location>
</feature>
<dbReference type="InterPro" id="IPR002227">
    <property type="entry name" value="Tyrosinase_Cu-bd"/>
</dbReference>
<protein>
    <recommendedName>
        <fullName evidence="5">Tyrosinase copper-binding domain-containing protein</fullName>
    </recommendedName>
</protein>
<feature type="compositionally biased region" description="Basic and acidic residues" evidence="3">
    <location>
        <begin position="640"/>
        <end position="662"/>
    </location>
</feature>
<dbReference type="PROSITE" id="PS00498">
    <property type="entry name" value="TYROSINASE_2"/>
    <property type="match status" value="1"/>
</dbReference>
<organism evidence="6 7">
    <name type="scientific">Dreissena polymorpha</name>
    <name type="common">Zebra mussel</name>
    <name type="synonym">Mytilus polymorpha</name>
    <dbReference type="NCBI Taxonomy" id="45954"/>
    <lineage>
        <taxon>Eukaryota</taxon>
        <taxon>Metazoa</taxon>
        <taxon>Spiralia</taxon>
        <taxon>Lophotrochozoa</taxon>
        <taxon>Mollusca</taxon>
        <taxon>Bivalvia</taxon>
        <taxon>Autobranchia</taxon>
        <taxon>Heteroconchia</taxon>
        <taxon>Euheterodonta</taxon>
        <taxon>Imparidentia</taxon>
        <taxon>Neoheterodontei</taxon>
        <taxon>Myida</taxon>
        <taxon>Dreissenoidea</taxon>
        <taxon>Dreissenidae</taxon>
        <taxon>Dreissena</taxon>
    </lineage>
</organism>
<evidence type="ECO:0000256" key="1">
    <source>
        <dbReference type="ARBA" id="ARBA00022723"/>
    </source>
</evidence>
<feature type="compositionally biased region" description="Basic and acidic residues" evidence="3">
    <location>
        <begin position="874"/>
        <end position="889"/>
    </location>
</feature>
<feature type="compositionally biased region" description="Basic and acidic residues" evidence="3">
    <location>
        <begin position="896"/>
        <end position="911"/>
    </location>
</feature>
<dbReference type="EMBL" id="JAIWYP010000009">
    <property type="protein sequence ID" value="KAH3768706.1"/>
    <property type="molecule type" value="Genomic_DNA"/>
</dbReference>
<accession>A0A9D4DW49</accession>
<evidence type="ECO:0000256" key="2">
    <source>
        <dbReference type="ARBA" id="ARBA00023008"/>
    </source>
</evidence>
<reference evidence="6" key="1">
    <citation type="journal article" date="2019" name="bioRxiv">
        <title>The Genome of the Zebra Mussel, Dreissena polymorpha: A Resource for Invasive Species Research.</title>
        <authorList>
            <person name="McCartney M.A."/>
            <person name="Auch B."/>
            <person name="Kono T."/>
            <person name="Mallez S."/>
            <person name="Zhang Y."/>
            <person name="Obille A."/>
            <person name="Becker A."/>
            <person name="Abrahante J.E."/>
            <person name="Garbe J."/>
            <person name="Badalamenti J.P."/>
            <person name="Herman A."/>
            <person name="Mangelson H."/>
            <person name="Liachko I."/>
            <person name="Sullivan S."/>
            <person name="Sone E.D."/>
            <person name="Koren S."/>
            <person name="Silverstein K.A.T."/>
            <person name="Beckman K.B."/>
            <person name="Gohl D.M."/>
        </authorList>
    </citation>
    <scope>NUCLEOTIDE SEQUENCE</scope>
    <source>
        <strain evidence="6">Duluth1</strain>
        <tissue evidence="6">Whole animal</tissue>
    </source>
</reference>
<keyword evidence="4" id="KW-0732">Signal</keyword>
<dbReference type="PRINTS" id="PR00092">
    <property type="entry name" value="TYROSINASE"/>
</dbReference>
<feature type="compositionally biased region" description="Basic and acidic residues" evidence="3">
    <location>
        <begin position="719"/>
        <end position="815"/>
    </location>
</feature>
<keyword evidence="1" id="KW-0479">Metal-binding</keyword>
<reference evidence="6" key="2">
    <citation type="submission" date="2020-11" db="EMBL/GenBank/DDBJ databases">
        <authorList>
            <person name="McCartney M.A."/>
            <person name="Auch B."/>
            <person name="Kono T."/>
            <person name="Mallez S."/>
            <person name="Becker A."/>
            <person name="Gohl D.M."/>
            <person name="Silverstein K.A.T."/>
            <person name="Koren S."/>
            <person name="Bechman K.B."/>
            <person name="Herman A."/>
            <person name="Abrahante J.E."/>
            <person name="Garbe J."/>
        </authorList>
    </citation>
    <scope>NUCLEOTIDE SEQUENCE</scope>
    <source>
        <strain evidence="6">Duluth1</strain>
        <tissue evidence="6">Whole animal</tissue>
    </source>
</reference>
<dbReference type="Gene3D" id="1.10.1280.10">
    <property type="entry name" value="Di-copper center containing domain from catechol oxidase"/>
    <property type="match status" value="1"/>
</dbReference>
<dbReference type="Proteomes" id="UP000828390">
    <property type="component" value="Unassembled WGS sequence"/>
</dbReference>
<dbReference type="GO" id="GO:0046872">
    <property type="term" value="F:metal ion binding"/>
    <property type="evidence" value="ECO:0007669"/>
    <property type="project" value="UniProtKB-KW"/>
</dbReference>
<dbReference type="GO" id="GO:0016491">
    <property type="term" value="F:oxidoreductase activity"/>
    <property type="evidence" value="ECO:0007669"/>
    <property type="project" value="InterPro"/>
</dbReference>
<evidence type="ECO:0000256" key="4">
    <source>
        <dbReference type="SAM" id="SignalP"/>
    </source>
</evidence>
<feature type="compositionally biased region" description="Basic and acidic residues" evidence="3">
    <location>
        <begin position="461"/>
        <end position="484"/>
    </location>
</feature>
<evidence type="ECO:0000313" key="7">
    <source>
        <dbReference type="Proteomes" id="UP000828390"/>
    </source>
</evidence>
<feature type="compositionally biased region" description="Polar residues" evidence="3">
    <location>
        <begin position="823"/>
        <end position="839"/>
    </location>
</feature>
<keyword evidence="2" id="KW-0186">Copper</keyword>
<dbReference type="InterPro" id="IPR008922">
    <property type="entry name" value="Di-copper_centre_dom_sf"/>
</dbReference>
<gene>
    <name evidence="6" type="ORF">DPMN_169923</name>
</gene>
<dbReference type="SUPFAM" id="SSF48056">
    <property type="entry name" value="Di-copper centre-containing domain"/>
    <property type="match status" value="1"/>
</dbReference>
<feature type="compositionally biased region" description="Basic and acidic residues" evidence="3">
    <location>
        <begin position="670"/>
        <end position="709"/>
    </location>
</feature>
<dbReference type="PANTHER" id="PTHR11474">
    <property type="entry name" value="TYROSINASE FAMILY MEMBER"/>
    <property type="match status" value="1"/>
</dbReference>
<feature type="region of interest" description="Disordered" evidence="3">
    <location>
        <begin position="431"/>
        <end position="933"/>
    </location>
</feature>